<dbReference type="Proteomes" id="UP000762676">
    <property type="component" value="Unassembled WGS sequence"/>
</dbReference>
<evidence type="ECO:0000313" key="2">
    <source>
        <dbReference type="EMBL" id="GFR73454.1"/>
    </source>
</evidence>
<keyword evidence="3" id="KW-1185">Reference proteome</keyword>
<protein>
    <submittedName>
        <fullName evidence="2">Uncharacterized protein</fullName>
    </submittedName>
</protein>
<reference evidence="2 3" key="1">
    <citation type="journal article" date="2021" name="Elife">
        <title>Chloroplast acquisition without the gene transfer in kleptoplastic sea slugs, Plakobranchus ocellatus.</title>
        <authorList>
            <person name="Maeda T."/>
            <person name="Takahashi S."/>
            <person name="Yoshida T."/>
            <person name="Shimamura S."/>
            <person name="Takaki Y."/>
            <person name="Nagai Y."/>
            <person name="Toyoda A."/>
            <person name="Suzuki Y."/>
            <person name="Arimoto A."/>
            <person name="Ishii H."/>
            <person name="Satoh N."/>
            <person name="Nishiyama T."/>
            <person name="Hasebe M."/>
            <person name="Maruyama T."/>
            <person name="Minagawa J."/>
            <person name="Obokata J."/>
            <person name="Shigenobu S."/>
        </authorList>
    </citation>
    <scope>NUCLEOTIDE SEQUENCE [LARGE SCALE GENOMIC DNA]</scope>
</reference>
<feature type="region of interest" description="Disordered" evidence="1">
    <location>
        <begin position="1"/>
        <end position="26"/>
    </location>
</feature>
<proteinExistence type="predicted"/>
<accession>A0AAV4FJE9</accession>
<name>A0AAV4FJE9_9GAST</name>
<evidence type="ECO:0000313" key="3">
    <source>
        <dbReference type="Proteomes" id="UP000762676"/>
    </source>
</evidence>
<comment type="caution">
    <text evidence="2">The sequence shown here is derived from an EMBL/GenBank/DDBJ whole genome shotgun (WGS) entry which is preliminary data.</text>
</comment>
<gene>
    <name evidence="2" type="ORF">ElyMa_005730400</name>
</gene>
<sequence length="83" mass="8913">MICGKLDSKDSGSSSPGLAPALVSPRNARPIRADQDVAVLSNTALTLRVSKVIQLKGYLPAVRTGEEVATDKALRLRQRYFSS</sequence>
<dbReference type="AlphaFoldDB" id="A0AAV4FJE9"/>
<organism evidence="2 3">
    <name type="scientific">Elysia marginata</name>
    <dbReference type="NCBI Taxonomy" id="1093978"/>
    <lineage>
        <taxon>Eukaryota</taxon>
        <taxon>Metazoa</taxon>
        <taxon>Spiralia</taxon>
        <taxon>Lophotrochozoa</taxon>
        <taxon>Mollusca</taxon>
        <taxon>Gastropoda</taxon>
        <taxon>Heterobranchia</taxon>
        <taxon>Euthyneura</taxon>
        <taxon>Panpulmonata</taxon>
        <taxon>Sacoglossa</taxon>
        <taxon>Placobranchoidea</taxon>
        <taxon>Plakobranchidae</taxon>
        <taxon>Elysia</taxon>
    </lineage>
</organism>
<evidence type="ECO:0000256" key="1">
    <source>
        <dbReference type="SAM" id="MobiDB-lite"/>
    </source>
</evidence>
<feature type="compositionally biased region" description="Basic and acidic residues" evidence="1">
    <location>
        <begin position="1"/>
        <end position="10"/>
    </location>
</feature>
<dbReference type="EMBL" id="BMAT01011479">
    <property type="protein sequence ID" value="GFR73454.1"/>
    <property type="molecule type" value="Genomic_DNA"/>
</dbReference>